<dbReference type="RefSeq" id="WP_269078604.1">
    <property type="nucleotide sequence ID" value="NZ_CP002082.1"/>
</dbReference>
<protein>
    <submittedName>
        <fullName evidence="1">Uncharacterized protein</fullName>
    </submittedName>
</protein>
<dbReference type="KEGG" id="smia:P344_00910"/>
<proteinExistence type="predicted"/>
<organism evidence="1 2">
    <name type="scientific">Spiroplasma mirum ATCC 29335</name>
    <dbReference type="NCBI Taxonomy" id="838561"/>
    <lineage>
        <taxon>Bacteria</taxon>
        <taxon>Bacillati</taxon>
        <taxon>Mycoplasmatota</taxon>
        <taxon>Mollicutes</taxon>
        <taxon>Entomoplasmatales</taxon>
        <taxon>Spiroplasmataceae</taxon>
        <taxon>Spiroplasma</taxon>
    </lineage>
</organism>
<dbReference type="PATRIC" id="fig|838561.3.peg.175"/>
<dbReference type="STRING" id="838561.P344_00910"/>
<accession>W6ALH9</accession>
<sequence>MITISLISFKRVRETILLADPDAIIRAQTTYKTYQMPKKIKY</sequence>
<reference evidence="1 2" key="1">
    <citation type="submission" date="2013-09" db="EMBL/GenBank/DDBJ databases">
        <title>Complete genome sequence of Spiroplasma mirum suckling mouse cataract agent.</title>
        <authorList>
            <person name="Landry C.A."/>
            <person name="Bastian F.O."/>
            <person name="Thune R.L."/>
        </authorList>
    </citation>
    <scope>NUCLEOTIDE SEQUENCE [LARGE SCALE GENOMIC DNA]</scope>
    <source>
        <strain evidence="1 2">SMCA</strain>
    </source>
</reference>
<name>W6ALH9_9MOLU</name>
<gene>
    <name evidence="1" type="ORF">P344_00910</name>
</gene>
<dbReference type="Proteomes" id="UP000019260">
    <property type="component" value="Chromosome"/>
</dbReference>
<evidence type="ECO:0000313" key="2">
    <source>
        <dbReference type="Proteomes" id="UP000019260"/>
    </source>
</evidence>
<evidence type="ECO:0000313" key="1">
    <source>
        <dbReference type="EMBL" id="AHI57555.1"/>
    </source>
</evidence>
<dbReference type="HOGENOM" id="CLU_3258040_0_0_14"/>
<keyword evidence="2" id="KW-1185">Reference proteome</keyword>
<dbReference type="EMBL" id="CP006720">
    <property type="protein sequence ID" value="AHI57555.1"/>
    <property type="molecule type" value="Genomic_DNA"/>
</dbReference>
<dbReference type="AlphaFoldDB" id="W6ALH9"/>